<keyword evidence="1" id="KW-0732">Signal</keyword>
<sequence>MRIYYLYLIFLISISFISVKSNDDISFVIYDTTPSREIDFNENIPDYRIQDIVTGKLGSDGLPQWNTNKYPNSVKDKNGNTIIQSKESFSEWFRPVQGKTFPIIKTMKYGKSKDPKFDCQYIINHPIDNQGFDNKIQYPSSGKAVANTTHNYYYTMHMKLNVQVLDGSEPIVDVSLYNDVMIYIDGNLAYQMFYSGEADGVSYNLLKYKPDAKVGDVFQVDVFTTQRKIPSPDYEFIISFSSLKIFCPFVDSAGVCLGDGSLTPCDNDPCKQMVDGVCYYSGNCISSEEPSSIGILTTTSVPNKPHYRCDQDSCPRGYNCIQLQKAYTCVSCWFYDHCSPDLLKLFN</sequence>
<dbReference type="RefSeq" id="XP_003287496.1">
    <property type="nucleotide sequence ID" value="XM_003287448.1"/>
</dbReference>
<organism evidence="2 3">
    <name type="scientific">Dictyostelium purpureum</name>
    <name type="common">Slime mold</name>
    <dbReference type="NCBI Taxonomy" id="5786"/>
    <lineage>
        <taxon>Eukaryota</taxon>
        <taxon>Amoebozoa</taxon>
        <taxon>Evosea</taxon>
        <taxon>Eumycetozoa</taxon>
        <taxon>Dictyostelia</taxon>
        <taxon>Dictyosteliales</taxon>
        <taxon>Dictyosteliaceae</taxon>
        <taxon>Dictyostelium</taxon>
    </lineage>
</organism>
<feature type="signal peptide" evidence="1">
    <location>
        <begin position="1"/>
        <end position="21"/>
    </location>
</feature>
<dbReference type="GO" id="GO:0005576">
    <property type="term" value="C:extracellular region"/>
    <property type="evidence" value="ECO:0000318"/>
    <property type="project" value="GO_Central"/>
</dbReference>
<dbReference type="Proteomes" id="UP000001064">
    <property type="component" value="Unassembled WGS sequence"/>
</dbReference>
<evidence type="ECO:0000313" key="2">
    <source>
        <dbReference type="EMBL" id="EGC35995.1"/>
    </source>
</evidence>
<evidence type="ECO:0000313" key="3">
    <source>
        <dbReference type="Proteomes" id="UP000001064"/>
    </source>
</evidence>
<dbReference type="GeneID" id="10500380"/>
<evidence type="ECO:0008006" key="4">
    <source>
        <dbReference type="Google" id="ProtNLM"/>
    </source>
</evidence>
<keyword evidence="3" id="KW-1185">Reference proteome</keyword>
<dbReference type="InterPro" id="IPR051154">
    <property type="entry name" value="Prespore-cell_inducing_factor"/>
</dbReference>
<dbReference type="InParanoid" id="F0ZJ92"/>
<dbReference type="PANTHER" id="PTHR31137">
    <property type="entry name" value="PROTEIN PSIB-RELATED-RELATED"/>
    <property type="match status" value="1"/>
</dbReference>
<dbReference type="EMBL" id="GL871041">
    <property type="protein sequence ID" value="EGC35995.1"/>
    <property type="molecule type" value="Genomic_DNA"/>
</dbReference>
<reference evidence="3" key="1">
    <citation type="journal article" date="2011" name="Genome Biol.">
        <title>Comparative genomics of the social amoebae Dictyostelium discoideum and Dictyostelium purpureum.</title>
        <authorList>
            <consortium name="US DOE Joint Genome Institute (JGI-PGF)"/>
            <person name="Sucgang R."/>
            <person name="Kuo A."/>
            <person name="Tian X."/>
            <person name="Salerno W."/>
            <person name="Parikh A."/>
            <person name="Feasley C.L."/>
            <person name="Dalin E."/>
            <person name="Tu H."/>
            <person name="Huang E."/>
            <person name="Barry K."/>
            <person name="Lindquist E."/>
            <person name="Shapiro H."/>
            <person name="Bruce D."/>
            <person name="Schmutz J."/>
            <person name="Salamov A."/>
            <person name="Fey P."/>
            <person name="Gaudet P."/>
            <person name="Anjard C."/>
            <person name="Babu M.M."/>
            <person name="Basu S."/>
            <person name="Bushmanova Y."/>
            <person name="van der Wel H."/>
            <person name="Katoh-Kurasawa M."/>
            <person name="Dinh C."/>
            <person name="Coutinho P.M."/>
            <person name="Saito T."/>
            <person name="Elias M."/>
            <person name="Schaap P."/>
            <person name="Kay R.R."/>
            <person name="Henrissat B."/>
            <person name="Eichinger L."/>
            <person name="Rivero F."/>
            <person name="Putnam N.H."/>
            <person name="West C.M."/>
            <person name="Loomis W.F."/>
            <person name="Chisholm R.L."/>
            <person name="Shaulsky G."/>
            <person name="Strassmann J.E."/>
            <person name="Queller D.C."/>
            <person name="Kuspa A."/>
            <person name="Grigoriev I.V."/>
        </authorList>
    </citation>
    <scope>NUCLEOTIDE SEQUENCE [LARGE SCALE GENOMIC DNA]</scope>
    <source>
        <strain evidence="3">QSDP1</strain>
    </source>
</reference>
<proteinExistence type="predicted"/>
<dbReference type="VEuPathDB" id="AmoebaDB:DICPUDRAFT_91919"/>
<dbReference type="KEGG" id="dpp:DICPUDRAFT_91919"/>
<accession>F0ZJ92</accession>
<evidence type="ECO:0000256" key="1">
    <source>
        <dbReference type="SAM" id="SignalP"/>
    </source>
</evidence>
<feature type="chain" id="PRO_5003265150" description="PA14 domain-containing protein" evidence="1">
    <location>
        <begin position="22"/>
        <end position="347"/>
    </location>
</feature>
<dbReference type="AlphaFoldDB" id="F0ZJ92"/>
<protein>
    <recommendedName>
        <fullName evidence="4">PA14 domain-containing protein</fullName>
    </recommendedName>
</protein>
<dbReference type="PANTHER" id="PTHR31137:SF5">
    <property type="entry name" value="PROTEIN PSIQ-RELATED"/>
    <property type="match status" value="1"/>
</dbReference>
<name>F0ZJ92_DICPU</name>
<gene>
    <name evidence="2" type="ORF">DICPUDRAFT_91919</name>
</gene>